<name>A0A1V4K2Z8_PATFA</name>
<keyword evidence="3" id="KW-1185">Reference proteome</keyword>
<gene>
    <name evidence="2" type="ORF">AV530_014013</name>
</gene>
<dbReference type="GO" id="GO:0003676">
    <property type="term" value="F:nucleic acid binding"/>
    <property type="evidence" value="ECO:0007669"/>
    <property type="project" value="InterPro"/>
</dbReference>
<evidence type="ECO:0000313" key="3">
    <source>
        <dbReference type="Proteomes" id="UP000190648"/>
    </source>
</evidence>
<evidence type="ECO:0000313" key="2">
    <source>
        <dbReference type="EMBL" id="OPJ78860.1"/>
    </source>
</evidence>
<dbReference type="EMBL" id="LSYS01004957">
    <property type="protein sequence ID" value="OPJ78860.1"/>
    <property type="molecule type" value="Genomic_DNA"/>
</dbReference>
<feature type="domain" description="RNase H type-1" evidence="1">
    <location>
        <begin position="147"/>
        <end position="201"/>
    </location>
</feature>
<dbReference type="GO" id="GO:0004523">
    <property type="term" value="F:RNA-DNA hybrid ribonuclease activity"/>
    <property type="evidence" value="ECO:0007669"/>
    <property type="project" value="InterPro"/>
</dbReference>
<dbReference type="STRING" id="372326.A0A1V4K2Z8"/>
<organism evidence="2 3">
    <name type="scientific">Patagioenas fasciata monilis</name>
    <dbReference type="NCBI Taxonomy" id="372326"/>
    <lineage>
        <taxon>Eukaryota</taxon>
        <taxon>Metazoa</taxon>
        <taxon>Chordata</taxon>
        <taxon>Craniata</taxon>
        <taxon>Vertebrata</taxon>
        <taxon>Euteleostomi</taxon>
        <taxon>Archelosauria</taxon>
        <taxon>Archosauria</taxon>
        <taxon>Dinosauria</taxon>
        <taxon>Saurischia</taxon>
        <taxon>Theropoda</taxon>
        <taxon>Coelurosauria</taxon>
        <taxon>Aves</taxon>
        <taxon>Neognathae</taxon>
        <taxon>Neoaves</taxon>
        <taxon>Columbimorphae</taxon>
        <taxon>Columbiformes</taxon>
        <taxon>Columbidae</taxon>
        <taxon>Patagioenas</taxon>
    </lineage>
</organism>
<dbReference type="AlphaFoldDB" id="A0A1V4K2Z8"/>
<dbReference type="PROSITE" id="PS50879">
    <property type="entry name" value="RNASE_H_1"/>
    <property type="match status" value="1"/>
</dbReference>
<accession>A0A1V4K2Z8</accession>
<dbReference type="Proteomes" id="UP000190648">
    <property type="component" value="Unassembled WGS sequence"/>
</dbReference>
<dbReference type="InterPro" id="IPR002156">
    <property type="entry name" value="RNaseH_domain"/>
</dbReference>
<comment type="caution">
    <text evidence="2">The sequence shown here is derived from an EMBL/GenBank/DDBJ whole genome shotgun (WGS) entry which is preliminary data.</text>
</comment>
<dbReference type="InterPro" id="IPR036397">
    <property type="entry name" value="RNaseH_sf"/>
</dbReference>
<proteinExistence type="predicted"/>
<protein>
    <recommendedName>
        <fullName evidence="1">RNase H type-1 domain-containing protein</fullName>
    </recommendedName>
</protein>
<sequence length="201" mass="22474">MGKTYAWKKDATCWTVCREDLRTILLCLVTYWQKHLRNLAGICDCVVPVTVLLIQEARKLTLGQQITVFVPHAVALVLEQQGHHCLSPGRVVQYQVPLLEQDDVSLKAIIFLNPAILLPVSNLVHDRILTIEQVFSSRPDLRNTPLEDPEWTLYADGSNFALSGERPSGYAVLTLENITETEPLSSNTSAQKAELIVLTRA</sequence>
<evidence type="ECO:0000259" key="1">
    <source>
        <dbReference type="PROSITE" id="PS50879"/>
    </source>
</evidence>
<dbReference type="OrthoDB" id="9395889at2759"/>
<dbReference type="Gene3D" id="3.30.420.10">
    <property type="entry name" value="Ribonuclease H-like superfamily/Ribonuclease H"/>
    <property type="match status" value="1"/>
</dbReference>
<reference evidence="2 3" key="1">
    <citation type="submission" date="2016-02" db="EMBL/GenBank/DDBJ databases">
        <title>Band-tailed pigeon sequencing and assembly.</title>
        <authorList>
            <person name="Soares A.E."/>
            <person name="Novak B.J."/>
            <person name="Rice E.S."/>
            <person name="O'Connell B."/>
            <person name="Chang D."/>
            <person name="Weber S."/>
            <person name="Shapiro B."/>
        </authorList>
    </citation>
    <scope>NUCLEOTIDE SEQUENCE [LARGE SCALE GENOMIC DNA]</scope>
    <source>
        <strain evidence="2">BTP2013</strain>
        <tissue evidence="2">Blood</tissue>
    </source>
</reference>